<protein>
    <submittedName>
        <fullName evidence="1">Uncharacterized protein</fullName>
    </submittedName>
</protein>
<proteinExistence type="predicted"/>
<dbReference type="AlphaFoldDB" id="A0A5E4A2W7"/>
<evidence type="ECO:0000313" key="1">
    <source>
        <dbReference type="EMBL" id="VTJ51445.1"/>
    </source>
</evidence>
<evidence type="ECO:0000313" key="2">
    <source>
        <dbReference type="Proteomes" id="UP000335636"/>
    </source>
</evidence>
<reference evidence="1" key="1">
    <citation type="submission" date="2019-04" db="EMBL/GenBank/DDBJ databases">
        <authorList>
            <person name="Alioto T."/>
            <person name="Alioto T."/>
        </authorList>
    </citation>
    <scope>NUCLEOTIDE SEQUENCE [LARGE SCALE GENOMIC DNA]</scope>
</reference>
<gene>
    <name evidence="1" type="ORF">MONAX_5E012458</name>
</gene>
<comment type="caution">
    <text evidence="1">The sequence shown here is derived from an EMBL/GenBank/DDBJ whole genome shotgun (WGS) entry which is preliminary data.</text>
</comment>
<accession>A0A5E4A2W7</accession>
<organism evidence="1 2">
    <name type="scientific">Marmota monax</name>
    <name type="common">Woodchuck</name>
    <dbReference type="NCBI Taxonomy" id="9995"/>
    <lineage>
        <taxon>Eukaryota</taxon>
        <taxon>Metazoa</taxon>
        <taxon>Chordata</taxon>
        <taxon>Craniata</taxon>
        <taxon>Vertebrata</taxon>
        <taxon>Euteleostomi</taxon>
        <taxon>Mammalia</taxon>
        <taxon>Eutheria</taxon>
        <taxon>Euarchontoglires</taxon>
        <taxon>Glires</taxon>
        <taxon>Rodentia</taxon>
        <taxon>Sciuromorpha</taxon>
        <taxon>Sciuridae</taxon>
        <taxon>Xerinae</taxon>
        <taxon>Marmotini</taxon>
        <taxon>Marmota</taxon>
    </lineage>
</organism>
<keyword evidence="2" id="KW-1185">Reference proteome</keyword>
<dbReference type="Proteomes" id="UP000335636">
    <property type="component" value="Unassembled WGS sequence"/>
</dbReference>
<dbReference type="EMBL" id="CABDUW010000004">
    <property type="protein sequence ID" value="VTJ51445.1"/>
    <property type="molecule type" value="Genomic_DNA"/>
</dbReference>
<name>A0A5E4A2W7_MARMO</name>
<sequence length="280" mass="30985">MWYTVKFKSVRYVLWSSHVELSAPQGGAVTHSPSVGSRSRCRAELWAATSSGWNPGAKKEARGPLLESSSSLYWRTRGTTVFPYICVSLCHEGCHRCVSESRCGHLWVDVPARLEKVGAGRARGAFPGKRLYALKQPGTQERVNPEPHNGFNHWFSLPLDPPHHFTPISVETPSWALEEEQIRASWLPYSLQLPGFLIDGDYYIIDLLDSTVPALGTLCPLLEACCRTWHLQPRACCLALPAPQAPSPSRGGIPEPPSLVAWGRVLGWGGRQAGESRRRP</sequence>